<dbReference type="GO" id="GO:0004301">
    <property type="term" value="F:epoxide hydrolase activity"/>
    <property type="evidence" value="ECO:0007669"/>
    <property type="project" value="TreeGrafter"/>
</dbReference>
<comment type="similarity">
    <text evidence="1">Belongs to the peptidase S33 family.</text>
</comment>
<reference evidence="6 7" key="1">
    <citation type="submission" date="2018-10" db="EMBL/GenBank/DDBJ databases">
        <title>Draft genome of Mycobacterium hodleri strain B.</title>
        <authorList>
            <person name="Amande T.J."/>
            <person name="Mcgenity T.J."/>
        </authorList>
    </citation>
    <scope>NUCLEOTIDE SEQUENCE [LARGE SCALE GENOMIC DNA]</scope>
    <source>
        <strain evidence="6 7">B</strain>
    </source>
</reference>
<keyword evidence="2" id="KW-0058">Aromatic hydrocarbons catabolism</keyword>
<dbReference type="InterPro" id="IPR029058">
    <property type="entry name" value="AB_hydrolase_fold"/>
</dbReference>
<accession>A0A544VWK6</accession>
<feature type="active site" description="Proton acceptor" evidence="4">
    <location>
        <position position="366"/>
    </location>
</feature>
<organism evidence="6 7">
    <name type="scientific">Mycolicibacterium hodleri</name>
    <dbReference type="NCBI Taxonomy" id="49897"/>
    <lineage>
        <taxon>Bacteria</taxon>
        <taxon>Bacillati</taxon>
        <taxon>Actinomycetota</taxon>
        <taxon>Actinomycetes</taxon>
        <taxon>Mycobacteriales</taxon>
        <taxon>Mycobacteriaceae</taxon>
        <taxon>Mycolicibacterium</taxon>
    </lineage>
</organism>
<dbReference type="PRINTS" id="PR00412">
    <property type="entry name" value="EPOXHYDRLASE"/>
</dbReference>
<evidence type="ECO:0000313" key="7">
    <source>
        <dbReference type="Proteomes" id="UP000315759"/>
    </source>
</evidence>
<keyword evidence="3 6" id="KW-0378">Hydrolase</keyword>
<name>A0A544VWK6_9MYCO</name>
<dbReference type="PIRSF" id="PIRSF001112">
    <property type="entry name" value="Epoxide_hydrolase"/>
    <property type="match status" value="1"/>
</dbReference>
<dbReference type="InterPro" id="IPR016292">
    <property type="entry name" value="Epoxide_hydrolase"/>
</dbReference>
<feature type="active site" description="Nucleophile" evidence="4">
    <location>
        <position position="194"/>
    </location>
</feature>
<evidence type="ECO:0000256" key="3">
    <source>
        <dbReference type="ARBA" id="ARBA00022801"/>
    </source>
</evidence>
<keyword evidence="7" id="KW-1185">Reference proteome</keyword>
<evidence type="ECO:0000259" key="5">
    <source>
        <dbReference type="Pfam" id="PF06441"/>
    </source>
</evidence>
<dbReference type="Proteomes" id="UP000315759">
    <property type="component" value="Unassembled WGS sequence"/>
</dbReference>
<dbReference type="GO" id="GO:0097176">
    <property type="term" value="P:epoxide metabolic process"/>
    <property type="evidence" value="ECO:0007669"/>
    <property type="project" value="TreeGrafter"/>
</dbReference>
<protein>
    <submittedName>
        <fullName evidence="6">Epoxide hydrolase</fullName>
    </submittedName>
</protein>
<dbReference type="PANTHER" id="PTHR21661">
    <property type="entry name" value="EPOXIDE HYDROLASE 1-RELATED"/>
    <property type="match status" value="1"/>
</dbReference>
<dbReference type="InterPro" id="IPR010497">
    <property type="entry name" value="Epoxide_hydro_N"/>
</dbReference>
<evidence type="ECO:0000256" key="4">
    <source>
        <dbReference type="PIRSR" id="PIRSR001112-1"/>
    </source>
</evidence>
<dbReference type="EMBL" id="VIFX01000032">
    <property type="protein sequence ID" value="TQR84360.1"/>
    <property type="molecule type" value="Genomic_DNA"/>
</dbReference>
<dbReference type="InterPro" id="IPR000639">
    <property type="entry name" value="Epox_hydrolase-like"/>
</dbReference>
<dbReference type="PANTHER" id="PTHR21661:SF35">
    <property type="entry name" value="EPOXIDE HYDROLASE"/>
    <property type="match status" value="1"/>
</dbReference>
<gene>
    <name evidence="6" type="ORF">D8S82_22605</name>
</gene>
<evidence type="ECO:0000313" key="6">
    <source>
        <dbReference type="EMBL" id="TQR84360.1"/>
    </source>
</evidence>
<comment type="caution">
    <text evidence="6">The sequence shown here is derived from an EMBL/GenBank/DDBJ whole genome shotgun (WGS) entry which is preliminary data.</text>
</comment>
<feature type="active site" description="Proton donor" evidence="4">
    <location>
        <position position="312"/>
    </location>
</feature>
<dbReference type="SUPFAM" id="SSF53474">
    <property type="entry name" value="alpha/beta-Hydrolases"/>
    <property type="match status" value="1"/>
</dbReference>
<proteinExistence type="inferred from homology"/>
<sequence>MVSSQIPPARADVLARGSVTPFTIHVPDSVLEETQARLRATRWADAVPGDPWRYGAQIPYLRDLMAYWAEEYDWRKAELRLNSFPHFLTPIGGVDLHFWHVRGAKPNSIPLLLLHGWPGSVVEFLDLIGPLTDPASHGAPDAPSFDLVMPEIPGFGFGGKPSEAGWGATRIAHAFDTLMHDVLGYPRYAIQGGDWGTLLGARIARYHPDHVAALHINMPFTPPYGDLVPPPEGQAHFDQVTGYLHVQSLIPDAFTLGLADSPLGTAAWIIEKFAAWSDNDGDLDKVFTKDTLLTNIQFYWATKSIVSATRLYREAALEGEAYVGPPRIPVPTGVAVFPKEPYLVPRQWLDGVYTIEHWREFDSGGHFAALERPEDLLDEIRTFFPNYFGA</sequence>
<evidence type="ECO:0000256" key="1">
    <source>
        <dbReference type="ARBA" id="ARBA00010088"/>
    </source>
</evidence>
<feature type="domain" description="Epoxide hydrolase N-terminal" evidence="5">
    <location>
        <begin position="19"/>
        <end position="124"/>
    </location>
</feature>
<dbReference type="Pfam" id="PF06441">
    <property type="entry name" value="EHN"/>
    <property type="match status" value="1"/>
</dbReference>
<dbReference type="AlphaFoldDB" id="A0A544VWK6"/>
<dbReference type="Gene3D" id="3.40.50.1820">
    <property type="entry name" value="alpha/beta hydrolase"/>
    <property type="match status" value="1"/>
</dbReference>
<evidence type="ECO:0000256" key="2">
    <source>
        <dbReference type="ARBA" id="ARBA00022797"/>
    </source>
</evidence>